<organism evidence="2 3">
    <name type="scientific">Desmophyllum pertusum</name>
    <dbReference type="NCBI Taxonomy" id="174260"/>
    <lineage>
        <taxon>Eukaryota</taxon>
        <taxon>Metazoa</taxon>
        <taxon>Cnidaria</taxon>
        <taxon>Anthozoa</taxon>
        <taxon>Hexacorallia</taxon>
        <taxon>Scleractinia</taxon>
        <taxon>Caryophylliina</taxon>
        <taxon>Caryophylliidae</taxon>
        <taxon>Desmophyllum</taxon>
    </lineage>
</organism>
<comment type="caution">
    <text evidence="2">The sequence shown here is derived from an EMBL/GenBank/DDBJ whole genome shotgun (WGS) entry which is preliminary data.</text>
</comment>
<sequence>MAPPPQPQPVAAALHSPAPSENVKFDQLSNQLQKQLQQVSSNSATAVYDRPPPQPRPPQSDAWQSQTNRQMQQLQNQVAHLENELCRYQDPRHLDFGLDEIHERYNTIPICSNEDIDPTVTVNIDDIHKLPLHTNEQREETSSAQLANPSRQDIHVTGMNVFQVDMKKDDSIVPPISDLRGFIIFPPRETA</sequence>
<feature type="compositionally biased region" description="Low complexity" evidence="1">
    <location>
        <begin position="27"/>
        <end position="43"/>
    </location>
</feature>
<reference evidence="2" key="1">
    <citation type="submission" date="2023-01" db="EMBL/GenBank/DDBJ databases">
        <title>Genome assembly of the deep-sea coral Lophelia pertusa.</title>
        <authorList>
            <person name="Herrera S."/>
            <person name="Cordes E."/>
        </authorList>
    </citation>
    <scope>NUCLEOTIDE SEQUENCE</scope>
    <source>
        <strain evidence="2">USNM1676648</strain>
        <tissue evidence="2">Polyp</tissue>
    </source>
</reference>
<name>A0A9W9YMX3_9CNID</name>
<evidence type="ECO:0000256" key="1">
    <source>
        <dbReference type="SAM" id="MobiDB-lite"/>
    </source>
</evidence>
<dbReference type="Proteomes" id="UP001163046">
    <property type="component" value="Unassembled WGS sequence"/>
</dbReference>
<proteinExistence type="predicted"/>
<keyword evidence="3" id="KW-1185">Reference proteome</keyword>
<feature type="region of interest" description="Disordered" evidence="1">
    <location>
        <begin position="1"/>
        <end position="67"/>
    </location>
</feature>
<dbReference type="EMBL" id="MU827314">
    <property type="protein sequence ID" value="KAJ7358946.1"/>
    <property type="molecule type" value="Genomic_DNA"/>
</dbReference>
<protein>
    <submittedName>
        <fullName evidence="2">Uncharacterized protein</fullName>
    </submittedName>
</protein>
<dbReference type="AlphaFoldDB" id="A0A9W9YMX3"/>
<accession>A0A9W9YMX3</accession>
<gene>
    <name evidence="2" type="ORF">OS493_020789</name>
</gene>
<evidence type="ECO:0000313" key="3">
    <source>
        <dbReference type="Proteomes" id="UP001163046"/>
    </source>
</evidence>
<evidence type="ECO:0000313" key="2">
    <source>
        <dbReference type="EMBL" id="KAJ7358946.1"/>
    </source>
</evidence>